<gene>
    <name evidence="7" type="ORF">BT63DRAFT_125590</name>
</gene>
<keyword evidence="3 6" id="KW-1133">Transmembrane helix</keyword>
<accession>A0A6A6TWL9</accession>
<keyword evidence="2 6" id="KW-0812">Transmembrane</keyword>
<organism evidence="7 8">
    <name type="scientific">Microthyrium microscopicum</name>
    <dbReference type="NCBI Taxonomy" id="703497"/>
    <lineage>
        <taxon>Eukaryota</taxon>
        <taxon>Fungi</taxon>
        <taxon>Dikarya</taxon>
        <taxon>Ascomycota</taxon>
        <taxon>Pezizomycotina</taxon>
        <taxon>Dothideomycetes</taxon>
        <taxon>Dothideomycetes incertae sedis</taxon>
        <taxon>Microthyriales</taxon>
        <taxon>Microthyriaceae</taxon>
        <taxon>Microthyrium</taxon>
    </lineage>
</organism>
<dbReference type="InterPro" id="IPR012879">
    <property type="entry name" value="CCDC47"/>
</dbReference>
<dbReference type="OrthoDB" id="10039147at2759"/>
<feature type="transmembrane region" description="Helical" evidence="6">
    <location>
        <begin position="80"/>
        <end position="99"/>
    </location>
</feature>
<evidence type="ECO:0000256" key="5">
    <source>
        <dbReference type="SAM" id="MobiDB-lite"/>
    </source>
</evidence>
<reference evidence="7" key="1">
    <citation type="journal article" date="2020" name="Stud. Mycol.">
        <title>101 Dothideomycetes genomes: a test case for predicting lifestyles and emergence of pathogens.</title>
        <authorList>
            <person name="Haridas S."/>
            <person name="Albert R."/>
            <person name="Binder M."/>
            <person name="Bloem J."/>
            <person name="Labutti K."/>
            <person name="Salamov A."/>
            <person name="Andreopoulos B."/>
            <person name="Baker S."/>
            <person name="Barry K."/>
            <person name="Bills G."/>
            <person name="Bluhm B."/>
            <person name="Cannon C."/>
            <person name="Castanera R."/>
            <person name="Culley D."/>
            <person name="Daum C."/>
            <person name="Ezra D."/>
            <person name="Gonzalez J."/>
            <person name="Henrissat B."/>
            <person name="Kuo A."/>
            <person name="Liang C."/>
            <person name="Lipzen A."/>
            <person name="Lutzoni F."/>
            <person name="Magnuson J."/>
            <person name="Mondo S."/>
            <person name="Nolan M."/>
            <person name="Ohm R."/>
            <person name="Pangilinan J."/>
            <person name="Park H.-J."/>
            <person name="Ramirez L."/>
            <person name="Alfaro M."/>
            <person name="Sun H."/>
            <person name="Tritt A."/>
            <person name="Yoshinaga Y."/>
            <person name="Zwiers L.-H."/>
            <person name="Turgeon B."/>
            <person name="Goodwin S."/>
            <person name="Spatafora J."/>
            <person name="Crous P."/>
            <person name="Grigoriev I."/>
        </authorList>
    </citation>
    <scope>NUCLEOTIDE SEQUENCE</scope>
    <source>
        <strain evidence="7">CBS 115976</strain>
    </source>
</reference>
<proteinExistence type="predicted"/>
<comment type="subcellular location">
    <subcellularLocation>
        <location evidence="1">Membrane</location>
        <topology evidence="1">Single-pass membrane protein</topology>
    </subcellularLocation>
</comment>
<evidence type="ECO:0000256" key="3">
    <source>
        <dbReference type="ARBA" id="ARBA00022989"/>
    </source>
</evidence>
<keyword evidence="8" id="KW-1185">Reference proteome</keyword>
<dbReference type="Proteomes" id="UP000799302">
    <property type="component" value="Unassembled WGS sequence"/>
</dbReference>
<feature type="region of interest" description="Disordered" evidence="5">
    <location>
        <begin position="395"/>
        <end position="436"/>
    </location>
</feature>
<evidence type="ECO:0000313" key="7">
    <source>
        <dbReference type="EMBL" id="KAF2663353.1"/>
    </source>
</evidence>
<evidence type="ECO:0000313" key="8">
    <source>
        <dbReference type="Proteomes" id="UP000799302"/>
    </source>
</evidence>
<feature type="compositionally biased region" description="Basic and acidic residues" evidence="5">
    <location>
        <begin position="412"/>
        <end position="427"/>
    </location>
</feature>
<dbReference type="GO" id="GO:0005783">
    <property type="term" value="C:endoplasmic reticulum"/>
    <property type="evidence" value="ECO:0007669"/>
    <property type="project" value="InterPro"/>
</dbReference>
<evidence type="ECO:0000256" key="4">
    <source>
        <dbReference type="ARBA" id="ARBA00023136"/>
    </source>
</evidence>
<dbReference type="GO" id="GO:0032469">
    <property type="term" value="P:endoplasmic reticulum calcium ion homeostasis"/>
    <property type="evidence" value="ECO:0007669"/>
    <property type="project" value="InterPro"/>
</dbReference>
<evidence type="ECO:0000256" key="1">
    <source>
        <dbReference type="ARBA" id="ARBA00004167"/>
    </source>
</evidence>
<dbReference type="AlphaFoldDB" id="A0A6A6TWL9"/>
<dbReference type="GO" id="GO:0005509">
    <property type="term" value="F:calcium ion binding"/>
    <property type="evidence" value="ECO:0007669"/>
    <property type="project" value="InterPro"/>
</dbReference>
<feature type="compositionally biased region" description="Basic and acidic residues" evidence="5">
    <location>
        <begin position="395"/>
        <end position="404"/>
    </location>
</feature>
<protein>
    <submittedName>
        <fullName evidence="7">DUF1682-domain-containing protein</fullName>
    </submittedName>
</protein>
<dbReference type="GO" id="GO:0016020">
    <property type="term" value="C:membrane"/>
    <property type="evidence" value="ECO:0007669"/>
    <property type="project" value="UniProtKB-SubCell"/>
</dbReference>
<sequence length="436" mass="49587">MASFLKNILGGDGKPAQKPLTDDTGFADFANAPEPEPVSFASISSSIPSAGAGGPAPTLTPSIPYTKWYRVWERTQLSDFYQEMIIAPFIILVLGIHLFGMRLNRKKASDWARHHAPALQFEFAQVGVASKTEEETTQPEDILQESKADEFITYATGRNNVAFVDIKVILMKRYNPLIMLGEHLLGFAFDSITPTIERMEAVTYPFDNREAALVPRKKDIPEPQTSNSGYDGFVFAVIHKRQLKTIREDRYDLSLPSAKDHAKLPDWATTLSESAEITEKILTPELIKAVADAGDLFETLIITDQPVDRPSKLNETIPRKRISLCLRLPSVQEGYIQSMPIFAYYLRLPDMLVQNARFRPEVLKKVKQVREAEISRIKKEDEVALAEERKLKTDKDKKDLRDAQLKNMTSEQQRKFLEKERTLEMRRSQKKKTMRA</sequence>
<dbReference type="PANTHER" id="PTHR12883">
    <property type="entry name" value="ADIPOCYTE-SPECIFIC PROTEIN 4-RELATED"/>
    <property type="match status" value="1"/>
</dbReference>
<keyword evidence="4 6" id="KW-0472">Membrane</keyword>
<dbReference type="EMBL" id="MU004246">
    <property type="protein sequence ID" value="KAF2663353.1"/>
    <property type="molecule type" value="Genomic_DNA"/>
</dbReference>
<evidence type="ECO:0000256" key="6">
    <source>
        <dbReference type="SAM" id="Phobius"/>
    </source>
</evidence>
<dbReference type="PANTHER" id="PTHR12883:SF0">
    <property type="entry name" value="PAT COMPLEX SUBUNIT CCDC47"/>
    <property type="match status" value="1"/>
</dbReference>
<evidence type="ECO:0000256" key="2">
    <source>
        <dbReference type="ARBA" id="ARBA00022692"/>
    </source>
</evidence>
<dbReference type="Pfam" id="PF07946">
    <property type="entry name" value="CCDC47"/>
    <property type="match status" value="1"/>
</dbReference>
<name>A0A6A6TWL9_9PEZI</name>